<feature type="domain" description="HTH myb-type" evidence="7">
    <location>
        <begin position="165"/>
        <end position="212"/>
    </location>
</feature>
<evidence type="ECO:0000256" key="4">
    <source>
        <dbReference type="SAM" id="Coils"/>
    </source>
</evidence>
<feature type="compositionally biased region" description="Polar residues" evidence="5">
    <location>
        <begin position="17"/>
        <end position="29"/>
    </location>
</feature>
<dbReference type="InterPro" id="IPR006447">
    <property type="entry name" value="Myb_dom_plants"/>
</dbReference>
<organism evidence="8 9">
    <name type="scientific">Galdieria yellowstonensis</name>
    <dbReference type="NCBI Taxonomy" id="3028027"/>
    <lineage>
        <taxon>Eukaryota</taxon>
        <taxon>Rhodophyta</taxon>
        <taxon>Bangiophyceae</taxon>
        <taxon>Galdieriales</taxon>
        <taxon>Galdieriaceae</taxon>
        <taxon>Galdieria</taxon>
    </lineage>
</organism>
<keyword evidence="3" id="KW-0539">Nucleus</keyword>
<evidence type="ECO:0000313" key="8">
    <source>
        <dbReference type="EMBL" id="KAK4528850.1"/>
    </source>
</evidence>
<dbReference type="Gene3D" id="1.10.10.60">
    <property type="entry name" value="Homeodomain-like"/>
    <property type="match status" value="1"/>
</dbReference>
<dbReference type="AlphaFoldDB" id="A0AAV9IMU2"/>
<comment type="caution">
    <text evidence="8">The sequence shown here is derived from an EMBL/GenBank/DDBJ whole genome shotgun (WGS) entry which is preliminary data.</text>
</comment>
<dbReference type="SMART" id="SM00717">
    <property type="entry name" value="SANT"/>
    <property type="match status" value="1"/>
</dbReference>
<evidence type="ECO:0000256" key="3">
    <source>
        <dbReference type="ARBA" id="ARBA00023242"/>
    </source>
</evidence>
<keyword evidence="9" id="KW-1185">Reference proteome</keyword>
<dbReference type="InterPro" id="IPR001005">
    <property type="entry name" value="SANT/Myb"/>
</dbReference>
<feature type="domain" description="SANT" evidence="6">
    <location>
        <begin position="165"/>
        <end position="212"/>
    </location>
</feature>
<dbReference type="SUPFAM" id="SSF46689">
    <property type="entry name" value="Homeodomain-like"/>
    <property type="match status" value="1"/>
</dbReference>
<dbReference type="Pfam" id="PF00249">
    <property type="entry name" value="Myb_DNA-binding"/>
    <property type="match status" value="1"/>
</dbReference>
<dbReference type="InterPro" id="IPR009057">
    <property type="entry name" value="Homeodomain-like_sf"/>
</dbReference>
<feature type="region of interest" description="Disordered" evidence="5">
    <location>
        <begin position="131"/>
        <end position="163"/>
    </location>
</feature>
<evidence type="ECO:0000256" key="1">
    <source>
        <dbReference type="ARBA" id="ARBA00023015"/>
    </source>
</evidence>
<reference evidence="8 9" key="1">
    <citation type="submission" date="2022-07" db="EMBL/GenBank/DDBJ databases">
        <title>Genome-wide signatures of adaptation to extreme environments.</title>
        <authorList>
            <person name="Cho C.H."/>
            <person name="Yoon H.S."/>
        </authorList>
    </citation>
    <scope>NUCLEOTIDE SEQUENCE [LARGE SCALE GENOMIC DNA]</scope>
    <source>
        <strain evidence="8 9">108.79 E11</strain>
    </source>
</reference>
<dbReference type="PANTHER" id="PTHR44042:SF67">
    <property type="entry name" value="MYB-LIKE PROTEIN I"/>
    <property type="match status" value="1"/>
</dbReference>
<dbReference type="GO" id="GO:0003677">
    <property type="term" value="F:DNA binding"/>
    <property type="evidence" value="ECO:0007669"/>
    <property type="project" value="InterPro"/>
</dbReference>
<dbReference type="PROSITE" id="PS51293">
    <property type="entry name" value="SANT"/>
    <property type="match status" value="1"/>
</dbReference>
<dbReference type="InterPro" id="IPR017884">
    <property type="entry name" value="SANT_dom"/>
</dbReference>
<feature type="region of interest" description="Disordered" evidence="5">
    <location>
        <begin position="222"/>
        <end position="255"/>
    </location>
</feature>
<dbReference type="PANTHER" id="PTHR44042">
    <property type="entry name" value="DUPLICATED HOMEODOMAIN-LIKE SUPERFAMILY PROTEIN-RELATED"/>
    <property type="match status" value="1"/>
</dbReference>
<feature type="coiled-coil region" evidence="4">
    <location>
        <begin position="61"/>
        <end position="88"/>
    </location>
</feature>
<evidence type="ECO:0000256" key="2">
    <source>
        <dbReference type="ARBA" id="ARBA00023163"/>
    </source>
</evidence>
<gene>
    <name evidence="8" type="ORF">GAYE_SCF65G6797</name>
</gene>
<feature type="compositionally biased region" description="Basic and acidic residues" evidence="5">
    <location>
        <begin position="34"/>
        <end position="47"/>
    </location>
</feature>
<dbReference type="EMBL" id="JANCYU010000070">
    <property type="protein sequence ID" value="KAK4528850.1"/>
    <property type="molecule type" value="Genomic_DNA"/>
</dbReference>
<keyword evidence="2" id="KW-0804">Transcription</keyword>
<dbReference type="Proteomes" id="UP001300502">
    <property type="component" value="Unassembled WGS sequence"/>
</dbReference>
<evidence type="ECO:0000256" key="5">
    <source>
        <dbReference type="SAM" id="MobiDB-lite"/>
    </source>
</evidence>
<evidence type="ECO:0000259" key="7">
    <source>
        <dbReference type="PROSITE" id="PS51294"/>
    </source>
</evidence>
<name>A0AAV9IMU2_9RHOD</name>
<evidence type="ECO:0008006" key="10">
    <source>
        <dbReference type="Google" id="ProtNLM"/>
    </source>
</evidence>
<evidence type="ECO:0000259" key="6">
    <source>
        <dbReference type="PROSITE" id="PS51293"/>
    </source>
</evidence>
<accession>A0AAV9IMU2</accession>
<sequence length="605" mass="67961">MASSSFNDPEKRYRSPSLEQVTGNNSLYNSAYDGAREPFKDKKKEEGLDSNNGIPVSDIVIEKLKQHVKQLESKLQMAYREIERLKLQNNPNTLKVELNAVEKNESEGCSTEPSSSMLHSRAATVTAVQQDEMTGESGSPEVKQEGAVGSKGTPGSSRNKTPRYWSCEEHSRFLEGLELYGAKDIKAISNHVGTRSSTQVRTHAQKYYLRLARELLRKRSLGSEVDKGKGSDKKDDAERSSEVDPNGSGSSDFSADDVCYDSLSGMRIPRAALEIAKQEARRLESKGVLVFRKGVGRNADSDSFGCNSYVNSPVFSEGYSGSNIDLDDSERISCSNEATTLKRSRGMEDVSSSSHLRTKYNNFSLDIPRESHKYDSNRTQSCLYEEEPREMEGRAFALSDDLSWQVDRDGKVEEGLEIWQDSLVDVGRLQLPHFGHLGEHHGDSDVLKQDLDPFGSNILLSRLEREEPNYWALSQQNVQVYSFSRGGEWMRTGTLDNVTLDDEQSIGRSNQPRYSEDVKRVDDRSFLESKLTLPFYSESSSLHESSELERNELDQSFSNVRTTSFPKIFSRPFLSASFSSLGELEDTHNVEQAMFGSKSMEEIRD</sequence>
<protein>
    <recommendedName>
        <fullName evidence="10">Myb domain-containing protein</fullName>
    </recommendedName>
</protein>
<keyword evidence="1" id="KW-0805">Transcription regulation</keyword>
<proteinExistence type="predicted"/>
<dbReference type="InterPro" id="IPR017930">
    <property type="entry name" value="Myb_dom"/>
</dbReference>
<dbReference type="NCBIfam" id="TIGR01557">
    <property type="entry name" value="myb_SHAQKYF"/>
    <property type="match status" value="1"/>
</dbReference>
<feature type="compositionally biased region" description="Basic and acidic residues" evidence="5">
    <location>
        <begin position="224"/>
        <end position="242"/>
    </location>
</feature>
<dbReference type="PROSITE" id="PS51294">
    <property type="entry name" value="HTH_MYB"/>
    <property type="match status" value="1"/>
</dbReference>
<dbReference type="CDD" id="cd00167">
    <property type="entry name" value="SANT"/>
    <property type="match status" value="1"/>
</dbReference>
<keyword evidence="4" id="KW-0175">Coiled coil</keyword>
<feature type="region of interest" description="Disordered" evidence="5">
    <location>
        <begin position="1"/>
        <end position="54"/>
    </location>
</feature>
<evidence type="ECO:0000313" key="9">
    <source>
        <dbReference type="Proteomes" id="UP001300502"/>
    </source>
</evidence>